<protein>
    <submittedName>
        <fullName evidence="4">Amidohydrolase</fullName>
    </submittedName>
</protein>
<accession>A0A3M8CXW3</accession>
<dbReference type="SUPFAM" id="SSF53187">
    <property type="entry name" value="Zn-dependent exopeptidases"/>
    <property type="match status" value="1"/>
</dbReference>
<comment type="cofactor">
    <cofactor evidence="2">
        <name>Mn(2+)</name>
        <dbReference type="ChEBI" id="CHEBI:29035"/>
    </cofactor>
    <text evidence="2">The Mn(2+) ion enhances activity.</text>
</comment>
<dbReference type="SUPFAM" id="SSF55031">
    <property type="entry name" value="Bacterial exopeptidase dimerisation domain"/>
    <property type="match status" value="1"/>
</dbReference>
<dbReference type="InterPro" id="IPR011650">
    <property type="entry name" value="Peptidase_M20_dimer"/>
</dbReference>
<keyword evidence="5" id="KW-1185">Reference proteome</keyword>
<dbReference type="Pfam" id="PF07687">
    <property type="entry name" value="M20_dimer"/>
    <property type="match status" value="1"/>
</dbReference>
<feature type="binding site" evidence="2">
    <location>
        <position position="154"/>
    </location>
    <ligand>
        <name>Mn(2+)</name>
        <dbReference type="ChEBI" id="CHEBI:29035"/>
        <label>2</label>
    </ligand>
</feature>
<evidence type="ECO:0000313" key="4">
    <source>
        <dbReference type="EMBL" id="RNB80533.1"/>
    </source>
</evidence>
<feature type="binding site" evidence="2">
    <location>
        <position position="94"/>
    </location>
    <ligand>
        <name>Mn(2+)</name>
        <dbReference type="ChEBI" id="CHEBI:29035"/>
        <label>2</label>
    </ligand>
</feature>
<dbReference type="InterPro" id="IPR036264">
    <property type="entry name" value="Bact_exopeptidase_dim_dom"/>
</dbReference>
<dbReference type="GO" id="GO:0019877">
    <property type="term" value="P:diaminopimelate biosynthetic process"/>
    <property type="evidence" value="ECO:0007669"/>
    <property type="project" value="TreeGrafter"/>
</dbReference>
<reference evidence="4 5" key="1">
    <citation type="submission" date="2018-10" db="EMBL/GenBank/DDBJ databases">
        <title>Phylogenomics of Brevibacillus.</title>
        <authorList>
            <person name="Dunlap C."/>
        </authorList>
    </citation>
    <scope>NUCLEOTIDE SEQUENCE [LARGE SCALE GENOMIC DNA]</scope>
    <source>
        <strain evidence="4 5">JCM 15774</strain>
    </source>
</reference>
<gene>
    <name evidence="4" type="ORF">EDM59_24715</name>
</gene>
<evidence type="ECO:0000313" key="5">
    <source>
        <dbReference type="Proteomes" id="UP000269573"/>
    </source>
</evidence>
<name>A0A3M8CXW3_9BACL</name>
<dbReference type="EMBL" id="RHHU01000017">
    <property type="protein sequence ID" value="RNB80533.1"/>
    <property type="molecule type" value="Genomic_DNA"/>
</dbReference>
<evidence type="ECO:0000256" key="1">
    <source>
        <dbReference type="ARBA" id="ARBA00022801"/>
    </source>
</evidence>
<sequence length="375" mass="41213">MQSFVELRQRLHRIPEPGFQEWKTQALILDYLQTLSASGGRVEVQTWRTGVLVKVKGTNPAKVIGYRADIDGLPIEEETGLSYRSTHPGFMHACGHDMHTAIALGILTHFVKHPMADDLLVIFQPAEEGPGGAKPMLASEEFAKWRPDLIFALHIAPEYPVGTIAVRPGAMFAQSSVLRIELQGLGGHGAMPHQANDMIMASAHLIMQLHSVVARNVDPQDAAVISIGKLESGVRSNIIADKASLTGTIRTFSDATMEKVTGRIRSIVQGVETSFDCQAQLELRPGYCSVHNDEALTEEFMEWVKSEGLASVSESGRTMGGEDFGFFLREIPGFLFWLGVDTPYGLHHAKLNPNESAIEHAITVMTKYIEWKSGQ</sequence>
<dbReference type="InterPro" id="IPR002933">
    <property type="entry name" value="Peptidase_M20"/>
</dbReference>
<organism evidence="4 5">
    <name type="scientific">Brevibacillus nitrificans</name>
    <dbReference type="NCBI Taxonomy" id="651560"/>
    <lineage>
        <taxon>Bacteria</taxon>
        <taxon>Bacillati</taxon>
        <taxon>Bacillota</taxon>
        <taxon>Bacilli</taxon>
        <taxon>Bacillales</taxon>
        <taxon>Paenibacillaceae</taxon>
        <taxon>Brevibacillus</taxon>
    </lineage>
</organism>
<dbReference type="FunFam" id="3.30.70.360:FF:000001">
    <property type="entry name" value="N-acetyldiaminopimelate deacetylase"/>
    <property type="match status" value="1"/>
</dbReference>
<dbReference type="Proteomes" id="UP000269573">
    <property type="component" value="Unassembled WGS sequence"/>
</dbReference>
<dbReference type="GO" id="GO:0050118">
    <property type="term" value="F:N-acetyldiaminopimelate deacetylase activity"/>
    <property type="evidence" value="ECO:0007669"/>
    <property type="project" value="TreeGrafter"/>
</dbReference>
<dbReference type="PANTHER" id="PTHR11014">
    <property type="entry name" value="PEPTIDASE M20 FAMILY MEMBER"/>
    <property type="match status" value="1"/>
</dbReference>
<dbReference type="AlphaFoldDB" id="A0A3M8CXW3"/>
<feature type="domain" description="Peptidase M20 dimerisation" evidence="3">
    <location>
        <begin position="179"/>
        <end position="269"/>
    </location>
</feature>
<comment type="caution">
    <text evidence="4">The sequence shown here is derived from an EMBL/GenBank/DDBJ whole genome shotgun (WGS) entry which is preliminary data.</text>
</comment>
<keyword evidence="1 4" id="KW-0378">Hydrolase</keyword>
<feature type="binding site" evidence="2">
    <location>
        <position position="128"/>
    </location>
    <ligand>
        <name>Mn(2+)</name>
        <dbReference type="ChEBI" id="CHEBI:29035"/>
        <label>2</label>
    </ligand>
</feature>
<proteinExistence type="predicted"/>
<evidence type="ECO:0000256" key="2">
    <source>
        <dbReference type="PIRSR" id="PIRSR005962-1"/>
    </source>
</evidence>
<keyword evidence="2" id="KW-0479">Metal-binding</keyword>
<dbReference type="Gene3D" id="3.40.630.10">
    <property type="entry name" value="Zn peptidases"/>
    <property type="match status" value="1"/>
</dbReference>
<dbReference type="GO" id="GO:0046872">
    <property type="term" value="F:metal ion binding"/>
    <property type="evidence" value="ECO:0007669"/>
    <property type="project" value="UniProtKB-KW"/>
</dbReference>
<evidence type="ECO:0000259" key="3">
    <source>
        <dbReference type="Pfam" id="PF07687"/>
    </source>
</evidence>
<dbReference type="PIRSF" id="PIRSF005962">
    <property type="entry name" value="Pept_M20D_amidohydro"/>
    <property type="match status" value="1"/>
</dbReference>
<feature type="binding site" evidence="2">
    <location>
        <position position="96"/>
    </location>
    <ligand>
        <name>Mn(2+)</name>
        <dbReference type="ChEBI" id="CHEBI:29035"/>
        <label>2</label>
    </ligand>
</feature>
<dbReference type="NCBIfam" id="TIGR01891">
    <property type="entry name" value="amidohydrolases"/>
    <property type="match status" value="1"/>
</dbReference>
<dbReference type="InterPro" id="IPR017439">
    <property type="entry name" value="Amidohydrolase"/>
</dbReference>
<dbReference type="Pfam" id="PF01546">
    <property type="entry name" value="Peptidase_M20"/>
    <property type="match status" value="1"/>
</dbReference>
<dbReference type="RefSeq" id="WP_122926044.1">
    <property type="nucleotide sequence ID" value="NZ_RHHU01000017.1"/>
</dbReference>
<keyword evidence="2" id="KW-0464">Manganese</keyword>
<feature type="binding site" evidence="2">
    <location>
        <position position="347"/>
    </location>
    <ligand>
        <name>Mn(2+)</name>
        <dbReference type="ChEBI" id="CHEBI:29035"/>
        <label>2</label>
    </ligand>
</feature>
<dbReference type="CDD" id="cd05670">
    <property type="entry name" value="M20_Acy1_YkuR-like"/>
    <property type="match status" value="1"/>
</dbReference>
<dbReference type="PANTHER" id="PTHR11014:SF98">
    <property type="entry name" value="N-ACETYLDIAMINOPIMELATE DEACETYLASE"/>
    <property type="match status" value="1"/>
</dbReference>
<dbReference type="Gene3D" id="3.30.70.360">
    <property type="match status" value="1"/>
</dbReference>